<comment type="caution">
    <text evidence="12">The sequence shown here is derived from an EMBL/GenBank/DDBJ whole genome shotgun (WGS) entry which is preliminary data.</text>
</comment>
<dbReference type="GO" id="GO:0046872">
    <property type="term" value="F:metal ion binding"/>
    <property type="evidence" value="ECO:0007669"/>
    <property type="project" value="UniProtKB-KW"/>
</dbReference>
<dbReference type="GO" id="GO:0004722">
    <property type="term" value="F:protein serine/threonine phosphatase activity"/>
    <property type="evidence" value="ECO:0007669"/>
    <property type="project" value="UniProtKB-EC"/>
</dbReference>
<dbReference type="Pfam" id="PF07976">
    <property type="entry name" value="Phe_hydrox_dim"/>
    <property type="match status" value="1"/>
</dbReference>
<evidence type="ECO:0000256" key="8">
    <source>
        <dbReference type="ARBA" id="ARBA00048336"/>
    </source>
</evidence>
<proteinExistence type="inferred from homology"/>
<keyword evidence="3" id="KW-0479">Metal-binding</keyword>
<dbReference type="InterPro" id="IPR004843">
    <property type="entry name" value="Calcineurin-like_PHP"/>
</dbReference>
<dbReference type="SUPFAM" id="SSF51905">
    <property type="entry name" value="FAD/NAD(P)-binding domain"/>
    <property type="match status" value="1"/>
</dbReference>
<keyword evidence="7" id="KW-0464">Manganese</keyword>
<dbReference type="EC" id="3.1.3.16" evidence="9"/>
<comment type="catalytic activity">
    <reaction evidence="8 9">
        <text>O-phospho-L-threonyl-[protein] + H2O = L-threonyl-[protein] + phosphate</text>
        <dbReference type="Rhea" id="RHEA:47004"/>
        <dbReference type="Rhea" id="RHEA-COMP:11060"/>
        <dbReference type="Rhea" id="RHEA-COMP:11605"/>
        <dbReference type="ChEBI" id="CHEBI:15377"/>
        <dbReference type="ChEBI" id="CHEBI:30013"/>
        <dbReference type="ChEBI" id="CHEBI:43474"/>
        <dbReference type="ChEBI" id="CHEBI:61977"/>
        <dbReference type="EC" id="3.1.3.16"/>
    </reaction>
</comment>
<dbReference type="OrthoDB" id="2015534at2759"/>
<evidence type="ECO:0000256" key="3">
    <source>
        <dbReference type="ARBA" id="ARBA00022723"/>
    </source>
</evidence>
<dbReference type="Pfam" id="PF01494">
    <property type="entry name" value="FAD_binding_3"/>
    <property type="match status" value="1"/>
</dbReference>
<dbReference type="AlphaFoldDB" id="A0A9W4J2Q3"/>
<dbReference type="Gene3D" id="3.30.9.10">
    <property type="entry name" value="D-Amino Acid Oxidase, subunit A, domain 2"/>
    <property type="match status" value="1"/>
</dbReference>
<evidence type="ECO:0000256" key="7">
    <source>
        <dbReference type="ARBA" id="ARBA00023211"/>
    </source>
</evidence>
<accession>A0A9W4J2Q3</accession>
<dbReference type="Gene3D" id="3.50.50.60">
    <property type="entry name" value="FAD/NAD(P)-binding domain"/>
    <property type="match status" value="1"/>
</dbReference>
<dbReference type="EMBL" id="CAJVPG010000177">
    <property type="protein sequence ID" value="CAG8368514.1"/>
    <property type="molecule type" value="Genomic_DNA"/>
</dbReference>
<dbReference type="SUPFAM" id="SSF56300">
    <property type="entry name" value="Metallo-dependent phosphatases"/>
    <property type="match status" value="1"/>
</dbReference>
<dbReference type="InterPro" id="IPR002938">
    <property type="entry name" value="FAD-bd"/>
</dbReference>
<keyword evidence="13" id="KW-1185">Reference proteome</keyword>
<keyword evidence="2" id="KW-0285">Flavoprotein</keyword>
<feature type="region of interest" description="Disordered" evidence="10">
    <location>
        <begin position="1"/>
        <end position="20"/>
    </location>
</feature>
<dbReference type="Gene3D" id="3.40.30.20">
    <property type="match status" value="1"/>
</dbReference>
<dbReference type="SUPFAM" id="SSF54373">
    <property type="entry name" value="FAD-linked reductases, C-terminal domain"/>
    <property type="match status" value="1"/>
</dbReference>
<name>A0A9W4J2Q3_9EURO</name>
<dbReference type="GO" id="GO:0071949">
    <property type="term" value="F:FAD binding"/>
    <property type="evidence" value="ECO:0007669"/>
    <property type="project" value="InterPro"/>
</dbReference>
<dbReference type="SUPFAM" id="SSF52833">
    <property type="entry name" value="Thioredoxin-like"/>
    <property type="match status" value="1"/>
</dbReference>
<reference evidence="12" key="1">
    <citation type="submission" date="2021-07" db="EMBL/GenBank/DDBJ databases">
        <authorList>
            <person name="Branca A.L. A."/>
        </authorList>
    </citation>
    <scope>NUCLEOTIDE SEQUENCE</scope>
</reference>
<dbReference type="PROSITE" id="PS00125">
    <property type="entry name" value="SER_THR_PHOSPHATASE"/>
    <property type="match status" value="1"/>
</dbReference>
<comment type="similarity">
    <text evidence="1">Belongs to the PheA/TfdB FAD monooxygenase family.</text>
</comment>
<dbReference type="PRINTS" id="PR00114">
    <property type="entry name" value="STPHPHTASE"/>
</dbReference>
<feature type="compositionally biased region" description="Low complexity" evidence="10">
    <location>
        <begin position="138"/>
        <end position="148"/>
    </location>
</feature>
<comment type="similarity">
    <text evidence="9">Belongs to the PPP phosphatase family.</text>
</comment>
<evidence type="ECO:0000256" key="4">
    <source>
        <dbReference type="ARBA" id="ARBA00022801"/>
    </source>
</evidence>
<evidence type="ECO:0000256" key="2">
    <source>
        <dbReference type="ARBA" id="ARBA00022630"/>
    </source>
</evidence>
<protein>
    <recommendedName>
        <fullName evidence="9">Serine/threonine-protein phosphatase</fullName>
        <ecNumber evidence="9">3.1.3.16</ecNumber>
    </recommendedName>
</protein>
<sequence>MPESKIPQPGPAKLKRNAGPDEWLEAAKDCKYLSEPHMKQLCEIVKEYMMEESNIQPVSTPVTVCGDIHGQFYDLLELFRVSGGMPDGTELDSPKTSPSVITSADIEPPSSISDPKVRKKLRGPSTNPNDEDEDAESGPRSRSGSGTSADLQINRNFVFLGDYVDRGYFSLETLTLLLCLKAKYPDRVTLVRGNHESRQITQVYGFYEECFQKYGSASVWKACCQVFDFMTLGAIIDGKVLCVHGGLSPEIRTLDQVRVVARAQEIPHEGAFCDLVWSDPDDVETWAVSPRGAGWLFGDRVADEFCHVNDLSLIARAHQLVNEGYKYHFNNQNVVTVWSAPNYCYRCGNLASVCEIGDDLKPTFKLFSAVSDDQRHVPTSRPGRSEYFLVLCGVQYGGYTEGGPAALGTHPGTHSGGFGIHPGFTLKARRYSNTLESNSDKMEKVDVLICGSGSAGLCAATWLAKYGVRCKVLERRDGPMQMGQADGVQCRTVEIFESFGVGEELLREAYHVLEVNFWAEDSTGIKRTGRTADTQPGLSHQPHVILNQARINGLLLDLMKKTNNQQIDYGYNVTNVEVDSLSAGDPNAYPVKVTAEKDGKTEVFAAKYALACDGAHSIVRKALGYRMIGDSSDAVWGVMDMVPRTDFPDIRKKSTIRSKAGNILIIPREGENDNLTRFYIELPPGTNPKEVTLENLQAQAQRILSPYKVDFVETVWWSAYAIGQRHADFFHKDHRVFLAGDACHTHSPKAGQGMNVSLQDGYNIGWKLGGVLTGLANPSLLETYVLERQKVAIDLINFDRHFSKLFSSGAQTSPAEFQQGFIQAGKYTAGLTATYDVSPITCALESEQTASQVTVGMRLPSAQVVRFCDSKPMQLMQALKSDGRWRIMAFVGDLATPESQSKLVKLGDYLDAADGPVHSFTPRNQDPDSLIETIVIGHGVRHDVELEEIPKCFYPISGKNQTRDLHKLYYDDESYNMGHGHAYEHLGIDPVQGAIIIVRPDQYVSAVMGLGDYQEIGKFFSGFLKHQTSHGVLKVRDSRSDIPEKAYPRNPSPGFNCVLRVFFLRIETTVMDTLSPPPKLTHLFTLRCAVDAPMEVGHGPYGRRRCVPIKSGSVQGKYINGEVVPGGADFITEGTRAGPPEVLQALMECKCLCEVHSGRQEAVYLK</sequence>
<dbReference type="NCBIfam" id="NF006144">
    <property type="entry name" value="PRK08294.1"/>
    <property type="match status" value="1"/>
</dbReference>
<evidence type="ECO:0000256" key="1">
    <source>
        <dbReference type="ARBA" id="ARBA00007801"/>
    </source>
</evidence>
<dbReference type="InterPro" id="IPR036188">
    <property type="entry name" value="FAD/NAD-bd_sf"/>
</dbReference>
<dbReference type="InterPro" id="IPR029052">
    <property type="entry name" value="Metallo-depent_PP-like"/>
</dbReference>
<dbReference type="CDD" id="cd07415">
    <property type="entry name" value="MPP_PP2A_PP4_PP6"/>
    <property type="match status" value="1"/>
</dbReference>
<keyword evidence="5" id="KW-0274">FAD</keyword>
<dbReference type="Pfam" id="PF11578">
    <property type="entry name" value="DUF3237"/>
    <property type="match status" value="1"/>
</dbReference>
<evidence type="ECO:0000256" key="10">
    <source>
        <dbReference type="SAM" id="MobiDB-lite"/>
    </source>
</evidence>
<keyword evidence="6" id="KW-0560">Oxidoreductase</keyword>
<dbReference type="InterPro" id="IPR006186">
    <property type="entry name" value="Ser/Thr-sp_prot-phosphatase"/>
</dbReference>
<evidence type="ECO:0000259" key="11">
    <source>
        <dbReference type="PROSITE" id="PS00125"/>
    </source>
</evidence>
<dbReference type="InterPro" id="IPR038220">
    <property type="entry name" value="PHOX_C_sf"/>
</dbReference>
<dbReference type="InterPro" id="IPR036249">
    <property type="entry name" value="Thioredoxin-like_sf"/>
</dbReference>
<keyword evidence="4 9" id="KW-0378">Hydrolase</keyword>
<organism evidence="12 13">
    <name type="scientific">Penicillium salamii</name>
    <dbReference type="NCBI Taxonomy" id="1612424"/>
    <lineage>
        <taxon>Eukaryota</taxon>
        <taxon>Fungi</taxon>
        <taxon>Dikarya</taxon>
        <taxon>Ascomycota</taxon>
        <taxon>Pezizomycotina</taxon>
        <taxon>Eurotiomycetes</taxon>
        <taxon>Eurotiomycetidae</taxon>
        <taxon>Eurotiales</taxon>
        <taxon>Aspergillaceae</taxon>
        <taxon>Penicillium</taxon>
    </lineage>
</organism>
<dbReference type="InterPro" id="IPR012941">
    <property type="entry name" value="Phe_hydrox_C_dim_dom"/>
</dbReference>
<dbReference type="Gene3D" id="3.60.21.10">
    <property type="match status" value="1"/>
</dbReference>
<dbReference type="PANTHER" id="PTHR45619">
    <property type="entry name" value="SERINE/THREONINE-PROTEIN PHOSPHATASE PP2A-RELATED"/>
    <property type="match status" value="1"/>
</dbReference>
<evidence type="ECO:0000313" key="13">
    <source>
        <dbReference type="Proteomes" id="UP001152649"/>
    </source>
</evidence>
<dbReference type="Gene3D" id="2.40.160.20">
    <property type="match status" value="1"/>
</dbReference>
<dbReference type="SMART" id="SM00156">
    <property type="entry name" value="PP2Ac"/>
    <property type="match status" value="1"/>
</dbReference>
<feature type="region of interest" description="Disordered" evidence="10">
    <location>
        <begin position="87"/>
        <end position="148"/>
    </location>
</feature>
<dbReference type="Proteomes" id="UP001152649">
    <property type="component" value="Unassembled WGS sequence"/>
</dbReference>
<gene>
    <name evidence="12" type="ORF">PSALAMII_LOCUS4513</name>
</gene>
<dbReference type="CDD" id="cd02979">
    <property type="entry name" value="PHOX_C"/>
    <property type="match status" value="1"/>
</dbReference>
<evidence type="ECO:0000256" key="9">
    <source>
        <dbReference type="RuleBase" id="RU004273"/>
    </source>
</evidence>
<dbReference type="GO" id="GO:0016491">
    <property type="term" value="F:oxidoreductase activity"/>
    <property type="evidence" value="ECO:0007669"/>
    <property type="project" value="UniProtKB-KW"/>
</dbReference>
<dbReference type="Pfam" id="PF00149">
    <property type="entry name" value="Metallophos"/>
    <property type="match status" value="1"/>
</dbReference>
<evidence type="ECO:0000256" key="6">
    <source>
        <dbReference type="ARBA" id="ARBA00023002"/>
    </source>
</evidence>
<evidence type="ECO:0000313" key="12">
    <source>
        <dbReference type="EMBL" id="CAG8368514.1"/>
    </source>
</evidence>
<dbReference type="InterPro" id="IPR047129">
    <property type="entry name" value="PPA2-like"/>
</dbReference>
<feature type="domain" description="Serine/threonine specific protein phosphatases" evidence="11">
    <location>
        <begin position="191"/>
        <end position="196"/>
    </location>
</feature>
<evidence type="ECO:0000256" key="5">
    <source>
        <dbReference type="ARBA" id="ARBA00022827"/>
    </source>
</evidence>